<sequence length="195" mass="22119">MSESTERDSRSLTASLRLRRIMACPSILIHVPCPASETGLLLLETWAYCPHGHGTFYAAGLCPTSTAFGPAPILHPSQILNTLSVCCSNRNRSFQRRHPCFSHRFVKERTTRADKDLTNMAKSPKLAWYLLRAEFHISSVILPYRCIKSTTSLCERPEPRNLRDASQRAGWSTVYLHPSAVMSCRRHGKRLRRLP</sequence>
<name>A0A166WR74_9AGAM</name>
<evidence type="ECO:0000313" key="2">
    <source>
        <dbReference type="Proteomes" id="UP000076532"/>
    </source>
</evidence>
<dbReference type="Proteomes" id="UP000076532">
    <property type="component" value="Unassembled WGS sequence"/>
</dbReference>
<dbReference type="EMBL" id="KV417481">
    <property type="protein sequence ID" value="KZP34019.1"/>
    <property type="molecule type" value="Genomic_DNA"/>
</dbReference>
<proteinExistence type="predicted"/>
<accession>A0A166WR74</accession>
<evidence type="ECO:0000313" key="1">
    <source>
        <dbReference type="EMBL" id="KZP34019.1"/>
    </source>
</evidence>
<protein>
    <submittedName>
        <fullName evidence="1">Uncharacterized protein</fullName>
    </submittedName>
</protein>
<dbReference type="AlphaFoldDB" id="A0A166WR74"/>
<keyword evidence="2" id="KW-1185">Reference proteome</keyword>
<gene>
    <name evidence="1" type="ORF">FIBSPDRAFT_210229</name>
</gene>
<reference evidence="1 2" key="1">
    <citation type="journal article" date="2016" name="Mol. Biol. Evol.">
        <title>Comparative Genomics of Early-Diverging Mushroom-Forming Fungi Provides Insights into the Origins of Lignocellulose Decay Capabilities.</title>
        <authorList>
            <person name="Nagy L.G."/>
            <person name="Riley R."/>
            <person name="Tritt A."/>
            <person name="Adam C."/>
            <person name="Daum C."/>
            <person name="Floudas D."/>
            <person name="Sun H."/>
            <person name="Yadav J.S."/>
            <person name="Pangilinan J."/>
            <person name="Larsson K.H."/>
            <person name="Matsuura K."/>
            <person name="Barry K."/>
            <person name="Labutti K."/>
            <person name="Kuo R."/>
            <person name="Ohm R.A."/>
            <person name="Bhattacharya S.S."/>
            <person name="Shirouzu T."/>
            <person name="Yoshinaga Y."/>
            <person name="Martin F.M."/>
            <person name="Grigoriev I.V."/>
            <person name="Hibbett D.S."/>
        </authorList>
    </citation>
    <scope>NUCLEOTIDE SEQUENCE [LARGE SCALE GENOMIC DNA]</scope>
    <source>
        <strain evidence="1 2">CBS 109695</strain>
    </source>
</reference>
<organism evidence="1 2">
    <name type="scientific">Athelia psychrophila</name>
    <dbReference type="NCBI Taxonomy" id="1759441"/>
    <lineage>
        <taxon>Eukaryota</taxon>
        <taxon>Fungi</taxon>
        <taxon>Dikarya</taxon>
        <taxon>Basidiomycota</taxon>
        <taxon>Agaricomycotina</taxon>
        <taxon>Agaricomycetes</taxon>
        <taxon>Agaricomycetidae</taxon>
        <taxon>Atheliales</taxon>
        <taxon>Atheliaceae</taxon>
        <taxon>Athelia</taxon>
    </lineage>
</organism>